<feature type="compositionally biased region" description="Polar residues" evidence="13">
    <location>
        <begin position="521"/>
        <end position="558"/>
    </location>
</feature>
<comment type="subcellular location">
    <subcellularLocation>
        <location evidence="2">Vacuole</location>
    </subcellularLocation>
</comment>
<feature type="domain" description="RING-type" evidence="14">
    <location>
        <begin position="1017"/>
        <end position="1057"/>
    </location>
</feature>
<evidence type="ECO:0000256" key="10">
    <source>
        <dbReference type="ARBA" id="ARBA00022833"/>
    </source>
</evidence>
<evidence type="ECO:0000256" key="8">
    <source>
        <dbReference type="ARBA" id="ARBA00022737"/>
    </source>
</evidence>
<evidence type="ECO:0000313" key="15">
    <source>
        <dbReference type="EMBL" id="EMG49172.1"/>
    </source>
</evidence>
<feature type="region of interest" description="Disordered" evidence="13">
    <location>
        <begin position="731"/>
        <end position="784"/>
    </location>
</feature>
<evidence type="ECO:0000256" key="12">
    <source>
        <dbReference type="PROSITE-ProRule" id="PRU00221"/>
    </source>
</evidence>
<evidence type="ECO:0000256" key="3">
    <source>
        <dbReference type="ARBA" id="ARBA00008863"/>
    </source>
</evidence>
<feature type="compositionally biased region" description="Low complexity" evidence="13">
    <location>
        <begin position="738"/>
        <end position="748"/>
    </location>
</feature>
<keyword evidence="10" id="KW-0862">Zinc</keyword>
<dbReference type="InterPro" id="IPR049566">
    <property type="entry name" value="WDR59_RTC1-like_RING_Znf"/>
</dbReference>
<gene>
    <name evidence="15" type="ORF">G210_0133</name>
</gene>
<evidence type="ECO:0000256" key="4">
    <source>
        <dbReference type="ARBA" id="ARBA00015098"/>
    </source>
</evidence>
<reference evidence="15 16" key="1">
    <citation type="submission" date="2013-02" db="EMBL/GenBank/DDBJ databases">
        <title>Genome sequence of Candida maltosa Xu316, a potential industrial strain for xylitol and ethanol production.</title>
        <authorList>
            <person name="Yu J."/>
            <person name="Wang Q."/>
            <person name="Geng X."/>
            <person name="Bao W."/>
            <person name="He P."/>
            <person name="Cai J."/>
        </authorList>
    </citation>
    <scope>NUCLEOTIDE SEQUENCE [LARGE SCALE GENOMIC DNA]</scope>
    <source>
        <strain evidence="16">Xu316</strain>
    </source>
</reference>
<dbReference type="InterPro" id="IPR001680">
    <property type="entry name" value="WD40_rpt"/>
</dbReference>
<comment type="function">
    <text evidence="1">May be involved in a process influencing telomere capping.</text>
</comment>
<dbReference type="OrthoDB" id="60955at2759"/>
<dbReference type="HOGENOM" id="CLU_008512_0_0_1"/>
<evidence type="ECO:0000256" key="9">
    <source>
        <dbReference type="ARBA" id="ARBA00022771"/>
    </source>
</evidence>
<dbReference type="GO" id="GO:0016239">
    <property type="term" value="P:positive regulation of macroautophagy"/>
    <property type="evidence" value="ECO:0007669"/>
    <property type="project" value="TreeGrafter"/>
</dbReference>
<feature type="region of interest" description="Disordered" evidence="13">
    <location>
        <begin position="27"/>
        <end position="55"/>
    </location>
</feature>
<dbReference type="InterPro" id="IPR001841">
    <property type="entry name" value="Znf_RING"/>
</dbReference>
<feature type="non-terminal residue" evidence="15">
    <location>
        <position position="1"/>
    </location>
</feature>
<dbReference type="Gene3D" id="2.130.10.10">
    <property type="entry name" value="YVTN repeat-like/Quinoprotein amine dehydrogenase"/>
    <property type="match status" value="1"/>
</dbReference>
<sequence length="1065" mass="118000">MSQSNSQGNSNLAKFAFNIYGTLSTNSSVPSHDLSPASSLSSSRSKRTKPSVSGNRLTYQCDKDTISLSQLNYSLQVGGYTNDLLHHVVVGGKNYLRILCVSESQQRIIDEINLLDSKSIYNSRLPSKLINVNTIKTHGDSIATGLSNGVVSIYKLTPNGQGKITGKYSDHKRTINSLDFVDENQLISGSQDGTVKLWDLRVSSTKPKITIQANLHSDPIRACQYSPHSLVRNKMCVLSVHDSGALCKFDLRSSGGGGNIYSPEKKWNLHTGPALSLHIHPEKEFVVTGGRDQRISVFNYGDGQSNRSTPDNIINTYGPVVKLRWSTFPNIEEQTDDFEGVQPKSSTNSLYNYDIACSYLNDDPTVAIYNLGRKYIPKQIIHSKKPIQNFVWARNSSRSRNIWTLTKSNLFTSYQLDQIGEQDVSRPLDDLNNVAMTWDNDNNLFMVNQDRFDFELDDASNNNNDVSESSIDHETGNFFENEESFATTIDKPTLSRSYTHNPMQQQQSSSRTKSPVPIARSATTGFPSNDVLSGTSIPTSGSRPRLTRNVSQATQESALSHVSSVPIPTSSISHSTSYLKKNQTSRSLNTPAYIIPVTLPLPTNDEQLFKKLSTEYLVKVPDGFSLIDVCLLNASTAASVNCNRTCQVWRLLAVSLQEDYESRVQQPHTINNIEPENIETKVETVSVTNSAKVNSESSALENFVNSYSTSEIATSRGGRQSVEHKNSSGNLMDLINQSSRPNSFSSTSFKIKEKGNDGKVPGATDNDKGSINSKAEPIRIRTHDHEDLDDENLNIANSFALRSSPTSVGVSIPSSHTFSSSLASTAQPVRGSIPSRSVVPLQSPSSPVQTWLDKRKSELFNGRTIAPVTSGLSLALKTTSQNDEQLAKAWKFKSLLRKSLDYASSQGDIIFCATAALLFYDFAPEDITEYECLEWISLYIDILQKKRLFVNAANILNCTTESIRSKLEKHYSVDLDLRFYCSICQTLLVNEKSKFTKKNGEFGYWYCDECNNLQSKCVYCNEPCKGLAVTVGLKCGHSGHFGCLKEWFIEEENIVCPGGCDYHIL</sequence>
<dbReference type="EMBL" id="AOGT01000788">
    <property type="protein sequence ID" value="EMG49172.1"/>
    <property type="molecule type" value="Genomic_DNA"/>
</dbReference>
<feature type="region of interest" description="Disordered" evidence="13">
    <location>
        <begin position="463"/>
        <end position="566"/>
    </location>
</feature>
<keyword evidence="16" id="KW-1185">Reference proteome</keyword>
<keyword evidence="8" id="KW-0677">Repeat</keyword>
<comment type="similarity">
    <text evidence="3">Belongs to the WD repeat RTC1 family.</text>
</comment>
<keyword evidence="9 11" id="KW-0863">Zinc-finger</keyword>
<protein>
    <recommendedName>
        <fullName evidence="4">Restriction of telomere capping protein 1</fullName>
    </recommendedName>
</protein>
<evidence type="ECO:0000313" key="16">
    <source>
        <dbReference type="Proteomes" id="UP000011777"/>
    </source>
</evidence>
<dbReference type="PROSITE" id="PS50294">
    <property type="entry name" value="WD_REPEATS_REGION"/>
    <property type="match status" value="1"/>
</dbReference>
<dbReference type="GO" id="GO:0008270">
    <property type="term" value="F:zinc ion binding"/>
    <property type="evidence" value="ECO:0007669"/>
    <property type="project" value="UniProtKB-KW"/>
</dbReference>
<dbReference type="PANTHER" id="PTHR46200">
    <property type="entry name" value="GATOR COMPLEX PROTEIN WDR24"/>
    <property type="match status" value="1"/>
</dbReference>
<dbReference type="PROSITE" id="PS00678">
    <property type="entry name" value="WD_REPEATS_1"/>
    <property type="match status" value="1"/>
</dbReference>
<dbReference type="Pfam" id="PF00400">
    <property type="entry name" value="WD40"/>
    <property type="match status" value="2"/>
</dbReference>
<dbReference type="AlphaFoldDB" id="M3HNY0"/>
<dbReference type="PROSITE" id="PS50082">
    <property type="entry name" value="WD_REPEATS_2"/>
    <property type="match status" value="1"/>
</dbReference>
<keyword evidence="5" id="KW-0926">Vacuole</keyword>
<evidence type="ECO:0000256" key="7">
    <source>
        <dbReference type="ARBA" id="ARBA00022723"/>
    </source>
</evidence>
<dbReference type="GO" id="GO:0005774">
    <property type="term" value="C:vacuolar membrane"/>
    <property type="evidence" value="ECO:0007669"/>
    <property type="project" value="TreeGrafter"/>
</dbReference>
<dbReference type="GO" id="GO:1904263">
    <property type="term" value="P:positive regulation of TORC1 signaling"/>
    <property type="evidence" value="ECO:0007669"/>
    <property type="project" value="TreeGrafter"/>
</dbReference>
<feature type="compositionally biased region" description="Polar residues" evidence="13">
    <location>
        <begin position="494"/>
        <end position="513"/>
    </location>
</feature>
<proteinExistence type="inferred from homology"/>
<feature type="compositionally biased region" description="Low complexity" evidence="13">
    <location>
        <begin position="31"/>
        <end position="43"/>
    </location>
</feature>
<keyword evidence="6 12" id="KW-0853">WD repeat</keyword>
<evidence type="ECO:0000256" key="13">
    <source>
        <dbReference type="SAM" id="MobiDB-lite"/>
    </source>
</evidence>
<dbReference type="eggNOG" id="KOG0269">
    <property type="taxonomic scope" value="Eukaryota"/>
</dbReference>
<organism evidence="15 16">
    <name type="scientific">Candida maltosa (strain Xu316)</name>
    <name type="common">Yeast</name>
    <dbReference type="NCBI Taxonomy" id="1245528"/>
    <lineage>
        <taxon>Eukaryota</taxon>
        <taxon>Fungi</taxon>
        <taxon>Dikarya</taxon>
        <taxon>Ascomycota</taxon>
        <taxon>Saccharomycotina</taxon>
        <taxon>Pichiomycetes</taxon>
        <taxon>Debaryomycetaceae</taxon>
        <taxon>Candida/Lodderomyces clade</taxon>
        <taxon>Candida</taxon>
    </lineage>
</organism>
<dbReference type="CDD" id="cd16488">
    <property type="entry name" value="mRING-H2-C3H3C2_Mio-like"/>
    <property type="match status" value="1"/>
</dbReference>
<dbReference type="OMA" id="GRDGKCC"/>
<dbReference type="PROSITE" id="PS50089">
    <property type="entry name" value="ZF_RING_2"/>
    <property type="match status" value="1"/>
</dbReference>
<dbReference type="SMART" id="SM00320">
    <property type="entry name" value="WD40"/>
    <property type="match status" value="4"/>
</dbReference>
<name>M3HNY0_CANMX</name>
<accession>M3HNY0</accession>
<evidence type="ECO:0000256" key="5">
    <source>
        <dbReference type="ARBA" id="ARBA00022554"/>
    </source>
</evidence>
<keyword evidence="7" id="KW-0479">Metal-binding</keyword>
<dbReference type="InterPro" id="IPR019775">
    <property type="entry name" value="WD40_repeat_CS"/>
</dbReference>
<comment type="caution">
    <text evidence="15">The sequence shown here is derived from an EMBL/GenBank/DDBJ whole genome shotgun (WGS) entry which is preliminary data.</text>
</comment>
<dbReference type="Proteomes" id="UP000011777">
    <property type="component" value="Unassembled WGS sequence"/>
</dbReference>
<dbReference type="Pfam" id="PF17120">
    <property type="entry name" value="zf-RING_16"/>
    <property type="match status" value="1"/>
</dbReference>
<evidence type="ECO:0000256" key="1">
    <source>
        <dbReference type="ARBA" id="ARBA00002738"/>
    </source>
</evidence>
<evidence type="ECO:0000256" key="6">
    <source>
        <dbReference type="ARBA" id="ARBA00022574"/>
    </source>
</evidence>
<dbReference type="STRING" id="1245528.M3HNY0"/>
<dbReference type="InterPro" id="IPR036322">
    <property type="entry name" value="WD40_repeat_dom_sf"/>
</dbReference>
<dbReference type="SUPFAM" id="SSF50978">
    <property type="entry name" value="WD40 repeat-like"/>
    <property type="match status" value="1"/>
</dbReference>
<dbReference type="InterPro" id="IPR015943">
    <property type="entry name" value="WD40/YVTN_repeat-like_dom_sf"/>
</dbReference>
<evidence type="ECO:0000259" key="14">
    <source>
        <dbReference type="PROSITE" id="PS50089"/>
    </source>
</evidence>
<feature type="repeat" description="WD" evidence="12">
    <location>
        <begin position="168"/>
        <end position="208"/>
    </location>
</feature>
<dbReference type="GO" id="GO:0061700">
    <property type="term" value="C:GATOR2 complex"/>
    <property type="evidence" value="ECO:0007669"/>
    <property type="project" value="TreeGrafter"/>
</dbReference>
<dbReference type="PANTHER" id="PTHR46200:SF1">
    <property type="entry name" value="GATOR COMPLEX PROTEIN WDR24"/>
    <property type="match status" value="1"/>
</dbReference>
<evidence type="ECO:0000256" key="2">
    <source>
        <dbReference type="ARBA" id="ARBA00004116"/>
    </source>
</evidence>
<dbReference type="GO" id="GO:0005829">
    <property type="term" value="C:cytosol"/>
    <property type="evidence" value="ECO:0007669"/>
    <property type="project" value="TreeGrafter"/>
</dbReference>
<dbReference type="InterPro" id="IPR037590">
    <property type="entry name" value="WDR24"/>
</dbReference>
<evidence type="ECO:0000256" key="11">
    <source>
        <dbReference type="PROSITE-ProRule" id="PRU00175"/>
    </source>
</evidence>